<dbReference type="EMBL" id="JBJQND010000007">
    <property type="protein sequence ID" value="KAL3870729.1"/>
    <property type="molecule type" value="Genomic_DNA"/>
</dbReference>
<evidence type="ECO:0000313" key="1">
    <source>
        <dbReference type="EMBL" id="KAL3870729.1"/>
    </source>
</evidence>
<evidence type="ECO:0008006" key="3">
    <source>
        <dbReference type="Google" id="ProtNLM"/>
    </source>
</evidence>
<dbReference type="PANTHER" id="PTHR25462:SF296">
    <property type="entry name" value="MEIOTIC P26, ISOFORM F"/>
    <property type="match status" value="1"/>
</dbReference>
<gene>
    <name evidence="1" type="ORF">ACJMK2_038773</name>
</gene>
<dbReference type="SUPFAM" id="SSF101898">
    <property type="entry name" value="NHL repeat"/>
    <property type="match status" value="1"/>
</dbReference>
<keyword evidence="2" id="KW-1185">Reference proteome</keyword>
<dbReference type="AlphaFoldDB" id="A0ABD3WA06"/>
<dbReference type="Gene3D" id="3.30.160.60">
    <property type="entry name" value="Classic Zinc Finger"/>
    <property type="match status" value="1"/>
</dbReference>
<dbReference type="Proteomes" id="UP001634394">
    <property type="component" value="Unassembled WGS sequence"/>
</dbReference>
<protein>
    <recommendedName>
        <fullName evidence="3">B box-type domain-containing protein</fullName>
    </recommendedName>
</protein>
<sequence length="513" mass="58049">MSGNISAEINAALEIQCSIHQGEAILYFCKSHDALCCLKCNLNDHKDWCNIVDIDEYKQETLDRNSRHLLDELKHIEEHLLTYIGRNQSNLDRLQQEVQNVLKSINEAKDNVLKLITQFERDVERQVNLIFDEEDTKKSEEIHHCQALLADVQASTQRLDSVILNGNKTQNFVAEYQEQKRMIILRDQVFSKYGKIQYRNVKITMCGDLASLLSLPESNLGIVKTEQKTEPLTRTRRSLDDGGSVKISRCFDIWHILYSSDYTGAAVLSTGYVILIDKNMRMCCLFDSQYRHISHYRFSTDPGDICVFNDEEIAVSLPNVKKIQLLKCTVRVRNGKLQFTQSSSINPKYYCDGLAVLAKDKVVISGYNDTGNKNYFWGIWTKSGKEEHYQDLNQKGGKGTYLATNKSKTCILMSCFDINTVYCFGLDGHLYFKYNSTGLVGPMGIGVDNDGSIYVVGRASQNIHQLTQDGTLKETLSSGILIAPQKIAFSVDGLTSLITNKGEGNKCCIFHLK</sequence>
<name>A0ABD3WA06_SINWO</name>
<dbReference type="Gene3D" id="2.120.10.30">
    <property type="entry name" value="TolB, C-terminal domain"/>
    <property type="match status" value="1"/>
</dbReference>
<evidence type="ECO:0000313" key="2">
    <source>
        <dbReference type="Proteomes" id="UP001634394"/>
    </source>
</evidence>
<proteinExistence type="predicted"/>
<dbReference type="InterPro" id="IPR047153">
    <property type="entry name" value="TRIM45/56/19-like"/>
</dbReference>
<accession>A0ABD3WA06</accession>
<organism evidence="1 2">
    <name type="scientific">Sinanodonta woodiana</name>
    <name type="common">Chinese pond mussel</name>
    <name type="synonym">Anodonta woodiana</name>
    <dbReference type="NCBI Taxonomy" id="1069815"/>
    <lineage>
        <taxon>Eukaryota</taxon>
        <taxon>Metazoa</taxon>
        <taxon>Spiralia</taxon>
        <taxon>Lophotrochozoa</taxon>
        <taxon>Mollusca</taxon>
        <taxon>Bivalvia</taxon>
        <taxon>Autobranchia</taxon>
        <taxon>Heteroconchia</taxon>
        <taxon>Palaeoheterodonta</taxon>
        <taxon>Unionida</taxon>
        <taxon>Unionoidea</taxon>
        <taxon>Unionidae</taxon>
        <taxon>Unioninae</taxon>
        <taxon>Sinanodonta</taxon>
    </lineage>
</organism>
<dbReference type="SUPFAM" id="SSF57845">
    <property type="entry name" value="B-box zinc-binding domain"/>
    <property type="match status" value="1"/>
</dbReference>
<dbReference type="InterPro" id="IPR011042">
    <property type="entry name" value="6-blade_b-propeller_TolB-like"/>
</dbReference>
<reference evidence="1 2" key="1">
    <citation type="submission" date="2024-11" db="EMBL/GenBank/DDBJ databases">
        <title>Chromosome-level genome assembly of the freshwater bivalve Anodonta woodiana.</title>
        <authorList>
            <person name="Chen X."/>
        </authorList>
    </citation>
    <scope>NUCLEOTIDE SEQUENCE [LARGE SCALE GENOMIC DNA]</scope>
    <source>
        <strain evidence="1">MN2024</strain>
        <tissue evidence="1">Gills</tissue>
    </source>
</reference>
<dbReference type="PANTHER" id="PTHR25462">
    <property type="entry name" value="BONUS, ISOFORM C-RELATED"/>
    <property type="match status" value="1"/>
</dbReference>
<comment type="caution">
    <text evidence="1">The sequence shown here is derived from an EMBL/GenBank/DDBJ whole genome shotgun (WGS) entry which is preliminary data.</text>
</comment>